<dbReference type="NCBIfam" id="TIGR03709">
    <property type="entry name" value="PPK2_rel_1"/>
    <property type="match status" value="1"/>
</dbReference>
<dbReference type="PANTHER" id="PTHR34383:SF3">
    <property type="entry name" value="POLYPHOSPHATE:AMP PHOSPHOTRANSFERASE"/>
    <property type="match status" value="1"/>
</dbReference>
<evidence type="ECO:0000313" key="5">
    <source>
        <dbReference type="EMBL" id="NHN33988.1"/>
    </source>
</evidence>
<dbReference type="PANTHER" id="PTHR34383">
    <property type="entry name" value="POLYPHOSPHATE:AMP PHOSPHOTRANSFERASE-RELATED"/>
    <property type="match status" value="1"/>
</dbReference>
<keyword evidence="6" id="KW-1185">Reference proteome</keyword>
<evidence type="ECO:0000256" key="3">
    <source>
        <dbReference type="SAM" id="Coils"/>
    </source>
</evidence>
<sequence>MSRNYKLPRDKKIKLSQFDPDDTASFKDKDEVAEHYAKLKEELTELQDMLFAEKKHSLLIIFQGMDCSGKDGVIKKVLSGVNPQGFKVNSFKKPTIEESAHDFLWRAHKETPERGFITAFNRSYYEDVLITRVHNQIDDEEAEKRFKHIKSFEKLLADHDTIILKIFLHISKDFQIQKIEERLHNPAKKWKFDPSDLLERNYWDAYQKAYEGVFTNCNSKEAPWHLVPANNRWYRDYVVLGLLVDALKKLSLSYPDPEIPMEDLIGLLPMGSKPK</sequence>
<evidence type="ECO:0000256" key="2">
    <source>
        <dbReference type="ARBA" id="ARBA00022777"/>
    </source>
</evidence>
<evidence type="ECO:0000256" key="1">
    <source>
        <dbReference type="ARBA" id="ARBA00022679"/>
    </source>
</evidence>
<dbReference type="InterPro" id="IPR022300">
    <property type="entry name" value="PPK2-rel_1"/>
</dbReference>
<keyword evidence="1" id="KW-0808">Transferase</keyword>
<dbReference type="EMBL" id="JAAOIW010000015">
    <property type="protein sequence ID" value="NHN33988.1"/>
    <property type="molecule type" value="Genomic_DNA"/>
</dbReference>
<proteinExistence type="predicted"/>
<feature type="domain" description="Polyphosphate kinase-2-related" evidence="4">
    <location>
        <begin position="28"/>
        <end position="249"/>
    </location>
</feature>
<keyword evidence="3" id="KW-0175">Coiled coil</keyword>
<dbReference type="InterPro" id="IPR027417">
    <property type="entry name" value="P-loop_NTPase"/>
</dbReference>
<gene>
    <name evidence="5" type="ORF">G9U52_29645</name>
</gene>
<reference evidence="5" key="1">
    <citation type="submission" date="2020-03" db="EMBL/GenBank/DDBJ databases">
        <title>Draft sequencing of Paenibacilllus sp. S3N08.</title>
        <authorList>
            <person name="Kim D.-U."/>
        </authorList>
    </citation>
    <scope>NUCLEOTIDE SEQUENCE</scope>
    <source>
        <strain evidence="5">S3N08</strain>
    </source>
</reference>
<feature type="coiled-coil region" evidence="3">
    <location>
        <begin position="29"/>
        <end position="56"/>
    </location>
</feature>
<name>A0ABX0JH20_9BACL</name>
<dbReference type="Pfam" id="PF03976">
    <property type="entry name" value="PPK2"/>
    <property type="match status" value="1"/>
</dbReference>
<dbReference type="Proteomes" id="UP001165962">
    <property type="component" value="Unassembled WGS sequence"/>
</dbReference>
<dbReference type="InterPro" id="IPR022488">
    <property type="entry name" value="PPK2-related"/>
</dbReference>
<dbReference type="InterPro" id="IPR016898">
    <property type="entry name" value="Polyphosphate_phosphotransfera"/>
</dbReference>
<dbReference type="RefSeq" id="WP_166154494.1">
    <property type="nucleotide sequence ID" value="NZ_JAAOIW010000015.1"/>
</dbReference>
<accession>A0ABX0JH20</accession>
<comment type="caution">
    <text evidence="5">The sequence shown here is derived from an EMBL/GenBank/DDBJ whole genome shotgun (WGS) entry which is preliminary data.</text>
</comment>
<evidence type="ECO:0000259" key="4">
    <source>
        <dbReference type="Pfam" id="PF03976"/>
    </source>
</evidence>
<dbReference type="Gene3D" id="3.40.50.300">
    <property type="entry name" value="P-loop containing nucleotide triphosphate hydrolases"/>
    <property type="match status" value="1"/>
</dbReference>
<dbReference type="PIRSF" id="PIRSF028756">
    <property type="entry name" value="PPK2_prd"/>
    <property type="match status" value="1"/>
</dbReference>
<protein>
    <submittedName>
        <fullName evidence="5">Polyphosphate kinase 2 family protein</fullName>
    </submittedName>
</protein>
<dbReference type="GO" id="GO:0016301">
    <property type="term" value="F:kinase activity"/>
    <property type="evidence" value="ECO:0007669"/>
    <property type="project" value="UniProtKB-KW"/>
</dbReference>
<keyword evidence="2 5" id="KW-0418">Kinase</keyword>
<evidence type="ECO:0000313" key="6">
    <source>
        <dbReference type="Proteomes" id="UP001165962"/>
    </source>
</evidence>
<organism evidence="5 6">
    <name type="scientific">Paenibacillus agricola</name>
    <dbReference type="NCBI Taxonomy" id="2716264"/>
    <lineage>
        <taxon>Bacteria</taxon>
        <taxon>Bacillati</taxon>
        <taxon>Bacillota</taxon>
        <taxon>Bacilli</taxon>
        <taxon>Bacillales</taxon>
        <taxon>Paenibacillaceae</taxon>
        <taxon>Paenibacillus</taxon>
    </lineage>
</organism>
<dbReference type="SUPFAM" id="SSF52540">
    <property type="entry name" value="P-loop containing nucleoside triphosphate hydrolases"/>
    <property type="match status" value="1"/>
</dbReference>